<feature type="domain" description="Nematode cuticle collagen N-terminal" evidence="4">
    <location>
        <begin position="12"/>
        <end position="58"/>
    </location>
</feature>
<dbReference type="PANTHER" id="PTHR24637">
    <property type="entry name" value="COLLAGEN"/>
    <property type="match status" value="1"/>
</dbReference>
<evidence type="ECO:0000313" key="5">
    <source>
        <dbReference type="Proteomes" id="UP000095285"/>
    </source>
</evidence>
<dbReference type="Pfam" id="PF01391">
    <property type="entry name" value="Collagen"/>
    <property type="match status" value="2"/>
</dbReference>
<keyword evidence="3" id="KW-0472">Membrane</keyword>
<reference evidence="6" key="2">
    <citation type="submission" date="2016-11" db="UniProtKB">
        <authorList>
            <consortium name="WormBaseParasite"/>
        </authorList>
    </citation>
    <scope>IDENTIFICATION</scope>
</reference>
<evidence type="ECO:0000256" key="2">
    <source>
        <dbReference type="SAM" id="MobiDB-lite"/>
    </source>
</evidence>
<feature type="compositionally biased region" description="Basic and acidic residues" evidence="2">
    <location>
        <begin position="93"/>
        <end position="118"/>
    </location>
</feature>
<dbReference type="STRING" id="7209.A0A1I7V6H8"/>
<reference evidence="5" key="1">
    <citation type="submission" date="2012-04" db="EMBL/GenBank/DDBJ databases">
        <title>The Genome Sequence of Loa loa.</title>
        <authorList>
            <consortium name="The Broad Institute Genome Sequencing Platform"/>
            <consortium name="Broad Institute Genome Sequencing Center for Infectious Disease"/>
            <person name="Nutman T.B."/>
            <person name="Fink D.L."/>
            <person name="Russ C."/>
            <person name="Young S."/>
            <person name="Zeng Q."/>
            <person name="Gargeya S."/>
            <person name="Alvarado L."/>
            <person name="Berlin A."/>
            <person name="Chapman S.B."/>
            <person name="Chen Z."/>
            <person name="Freedman E."/>
            <person name="Gellesch M."/>
            <person name="Goldberg J."/>
            <person name="Griggs A."/>
            <person name="Gujja S."/>
            <person name="Heilman E.R."/>
            <person name="Heiman D."/>
            <person name="Howarth C."/>
            <person name="Mehta T."/>
            <person name="Neiman D."/>
            <person name="Pearson M."/>
            <person name="Roberts A."/>
            <person name="Saif S."/>
            <person name="Shea T."/>
            <person name="Shenoy N."/>
            <person name="Sisk P."/>
            <person name="Stolte C."/>
            <person name="Sykes S."/>
            <person name="White J."/>
            <person name="Yandava C."/>
            <person name="Haas B."/>
            <person name="Henn M.R."/>
            <person name="Nusbaum C."/>
            <person name="Birren B."/>
        </authorList>
    </citation>
    <scope>NUCLEOTIDE SEQUENCE [LARGE SCALE GENOMIC DNA]</scope>
</reference>
<feature type="compositionally biased region" description="Basic and acidic residues" evidence="2">
    <location>
        <begin position="192"/>
        <end position="204"/>
    </location>
</feature>
<name>A0A1I7V6H8_LOALO</name>
<feature type="compositionally biased region" description="Low complexity" evidence="2">
    <location>
        <begin position="213"/>
        <end position="229"/>
    </location>
</feature>
<dbReference type="GO" id="GO:0042302">
    <property type="term" value="F:structural constituent of cuticle"/>
    <property type="evidence" value="ECO:0007669"/>
    <property type="project" value="InterPro"/>
</dbReference>
<feature type="region of interest" description="Disordered" evidence="2">
    <location>
        <begin position="74"/>
        <end position="307"/>
    </location>
</feature>
<protein>
    <submittedName>
        <fullName evidence="6">Nematode cuticle collagen domain-containing protein</fullName>
    </submittedName>
</protein>
<dbReference type="Proteomes" id="UP000095285">
    <property type="component" value="Unassembled WGS sequence"/>
</dbReference>
<accession>A0A1I7V6H8</accession>
<dbReference type="eggNOG" id="KOG3544">
    <property type="taxonomic scope" value="Eukaryota"/>
</dbReference>
<dbReference type="Pfam" id="PF01484">
    <property type="entry name" value="Col_cuticle_N"/>
    <property type="match status" value="1"/>
</dbReference>
<dbReference type="AlphaFoldDB" id="A0A1I7V6H8"/>
<feature type="compositionally biased region" description="Basic and acidic residues" evidence="2">
    <location>
        <begin position="138"/>
        <end position="150"/>
    </location>
</feature>
<evidence type="ECO:0000256" key="1">
    <source>
        <dbReference type="ARBA" id="ARBA00022737"/>
    </source>
</evidence>
<evidence type="ECO:0000256" key="3">
    <source>
        <dbReference type="SAM" id="Phobius"/>
    </source>
</evidence>
<keyword evidence="1" id="KW-0677">Repeat</keyword>
<feature type="compositionally biased region" description="Low complexity" evidence="2">
    <location>
        <begin position="277"/>
        <end position="304"/>
    </location>
</feature>
<keyword evidence="3" id="KW-0812">Transmembrane</keyword>
<dbReference type="WBParaSite" id="EN70_10412">
    <property type="protein sequence ID" value="EN70_10412"/>
    <property type="gene ID" value="EN70_10412"/>
</dbReference>
<organism evidence="5 6">
    <name type="scientific">Loa loa</name>
    <name type="common">Eye worm</name>
    <name type="synonym">Filaria loa</name>
    <dbReference type="NCBI Taxonomy" id="7209"/>
    <lineage>
        <taxon>Eukaryota</taxon>
        <taxon>Metazoa</taxon>
        <taxon>Ecdysozoa</taxon>
        <taxon>Nematoda</taxon>
        <taxon>Chromadorea</taxon>
        <taxon>Rhabditida</taxon>
        <taxon>Spirurina</taxon>
        <taxon>Spiruromorpha</taxon>
        <taxon>Filarioidea</taxon>
        <taxon>Onchocercidae</taxon>
        <taxon>Loa</taxon>
    </lineage>
</organism>
<dbReference type="InterPro" id="IPR008160">
    <property type="entry name" value="Collagen"/>
</dbReference>
<evidence type="ECO:0000313" key="6">
    <source>
        <dbReference type="WBParaSite" id="EN70_10412"/>
    </source>
</evidence>
<proteinExistence type="predicted"/>
<keyword evidence="3" id="KW-1133">Transmembrane helix</keyword>
<evidence type="ECO:0000259" key="4">
    <source>
        <dbReference type="Pfam" id="PF01484"/>
    </source>
</evidence>
<feature type="transmembrane region" description="Helical" evidence="3">
    <location>
        <begin position="12"/>
        <end position="32"/>
    </location>
</feature>
<keyword evidence="5" id="KW-1185">Reference proteome</keyword>
<dbReference type="Gene3D" id="1.20.5.320">
    <property type="entry name" value="6-Phosphogluconate Dehydrogenase, domain 3"/>
    <property type="match status" value="1"/>
</dbReference>
<dbReference type="PANTHER" id="PTHR24637:SF334">
    <property type="entry name" value="NEMATODE CUTICLE COLLAGEN N-TERMINAL DOMAIN-CONTAINING PROTEIN"/>
    <property type="match status" value="1"/>
</dbReference>
<sequence length="414" mass="45215">MQQYRLYGPATLAASVCGIAFVALIVIVPVILNDIAQIEEELTLHRDQYQIMSNTIWHYLMQQSQQLRLTRSVRRNRSQYGSEEEESGGRTSGAEEGRDGYGEEGSERREEYESERLPIRMKGQNRCPRGPPGAPGEPGERGENGKDGLPGKEGISSINESTKEGPCIQCPPGEPGLPGYKGKRGSRGPLGKKGEPGKPGRDGEVGEEGPEGDIGQIGPQGPPGENGQQVKYFAIGRPGKDGYQYIRGPPGKKGDTGPRGPEGDQGPPGERGEEGETGLPGVPGRPGPIGVEGPQGISGPIGQPGKMGADAEYCPCPVRNVKGDSARYDFKQPSNEVEEDGNRLISIYRKIRPERKSYKMKRITDKLPTIHPRYGEEDKTLKDTYPAPTERLEEMQTIQPYKKHILATSLRRRH</sequence>
<dbReference type="InterPro" id="IPR002486">
    <property type="entry name" value="Col_cuticle_N"/>
</dbReference>